<accession>A0A1S3UEN2</accession>
<dbReference type="PANTHER" id="PTHR34570:SF20">
    <property type="entry name" value="MYB-CC TYPE TRANSCRIPTION FACTOR LHEQLE-CONTAINING DOMAIN-CONTAINING PROTEIN"/>
    <property type="match status" value="1"/>
</dbReference>
<feature type="region of interest" description="Disordered" evidence="1">
    <location>
        <begin position="74"/>
        <end position="105"/>
    </location>
</feature>
<dbReference type="KEGG" id="vra:106764680"/>
<keyword evidence="2" id="KW-1185">Reference proteome</keyword>
<sequence length="164" mass="18549">MHSLVLYTTSNPLHAKPHQNIKNTPISFFTHCQMGRQANDPTTTVNSSIALLQERFRQLEKVKERREGKQLLKLLSSENTSSSIMQNPSSQNSQQHQQQQQSRMVPPLHRPILHDSLSLGLNFSTQGDHNTMNMKPPPSSNLWPQGSPTSRNFDTSDVDTSLHL</sequence>
<dbReference type="RefSeq" id="XP_014504497.1">
    <property type="nucleotide sequence ID" value="XM_014649011.2"/>
</dbReference>
<feature type="region of interest" description="Disordered" evidence="1">
    <location>
        <begin position="120"/>
        <end position="164"/>
    </location>
</feature>
<evidence type="ECO:0000313" key="2">
    <source>
        <dbReference type="Proteomes" id="UP000087766"/>
    </source>
</evidence>
<name>A0A1S3UEN2_VIGRR</name>
<feature type="compositionally biased region" description="Polar residues" evidence="1">
    <location>
        <begin position="140"/>
        <end position="164"/>
    </location>
</feature>
<proteinExistence type="predicted"/>
<dbReference type="GeneID" id="106764680"/>
<feature type="compositionally biased region" description="Polar residues" evidence="1">
    <location>
        <begin position="120"/>
        <end position="133"/>
    </location>
</feature>
<feature type="compositionally biased region" description="Low complexity" evidence="1">
    <location>
        <begin position="81"/>
        <end position="102"/>
    </location>
</feature>
<reference evidence="3" key="2">
    <citation type="submission" date="2025-08" db="UniProtKB">
        <authorList>
            <consortium name="RefSeq"/>
        </authorList>
    </citation>
    <scope>IDENTIFICATION</scope>
    <source>
        <tissue evidence="3">Leaf</tissue>
    </source>
</reference>
<dbReference type="AlphaFoldDB" id="A0A1S3UEN2"/>
<dbReference type="Proteomes" id="UP000087766">
    <property type="component" value="Chromosome 6"/>
</dbReference>
<evidence type="ECO:0000256" key="1">
    <source>
        <dbReference type="SAM" id="MobiDB-lite"/>
    </source>
</evidence>
<gene>
    <name evidence="3" type="primary">LOC106764680</name>
</gene>
<dbReference type="OrthoDB" id="671858at2759"/>
<organism evidence="2 3">
    <name type="scientific">Vigna radiata var. radiata</name>
    <name type="common">Mung bean</name>
    <name type="synonym">Phaseolus aureus</name>
    <dbReference type="NCBI Taxonomy" id="3916"/>
    <lineage>
        <taxon>Eukaryota</taxon>
        <taxon>Viridiplantae</taxon>
        <taxon>Streptophyta</taxon>
        <taxon>Embryophyta</taxon>
        <taxon>Tracheophyta</taxon>
        <taxon>Spermatophyta</taxon>
        <taxon>Magnoliopsida</taxon>
        <taxon>eudicotyledons</taxon>
        <taxon>Gunneridae</taxon>
        <taxon>Pentapetalae</taxon>
        <taxon>rosids</taxon>
        <taxon>fabids</taxon>
        <taxon>Fabales</taxon>
        <taxon>Fabaceae</taxon>
        <taxon>Papilionoideae</taxon>
        <taxon>50 kb inversion clade</taxon>
        <taxon>NPAAA clade</taxon>
        <taxon>indigoferoid/millettioid clade</taxon>
        <taxon>Phaseoleae</taxon>
        <taxon>Vigna</taxon>
    </lineage>
</organism>
<protein>
    <submittedName>
        <fullName evidence="3">Uncharacterized protein LOC106764680</fullName>
    </submittedName>
</protein>
<dbReference type="PANTHER" id="PTHR34570">
    <property type="entry name" value="OS03G0593100 PROTEIN"/>
    <property type="match status" value="1"/>
</dbReference>
<reference evidence="2" key="1">
    <citation type="journal article" date="2014" name="Nat. Commun.">
        <title>Genome sequence of mungbean and insights into evolution within Vigna species.</title>
        <authorList>
            <person name="Kang Y.J."/>
            <person name="Kim S.K."/>
            <person name="Kim M.Y."/>
            <person name="Lestari P."/>
            <person name="Kim K.H."/>
            <person name="Ha B.K."/>
            <person name="Jun T.H."/>
            <person name="Hwang W.J."/>
            <person name="Lee T."/>
            <person name="Lee J."/>
            <person name="Shim S."/>
            <person name="Yoon M.Y."/>
            <person name="Jang Y.E."/>
            <person name="Han K.S."/>
            <person name="Taeprayoon P."/>
            <person name="Yoon N."/>
            <person name="Somta P."/>
            <person name="Tanya P."/>
            <person name="Kim K.S."/>
            <person name="Gwag J.G."/>
            <person name="Moon J.K."/>
            <person name="Lee Y.H."/>
            <person name="Park B.S."/>
            <person name="Bombarely A."/>
            <person name="Doyle J.J."/>
            <person name="Jackson S.A."/>
            <person name="Schafleitner R."/>
            <person name="Srinives P."/>
            <person name="Varshney R.K."/>
            <person name="Lee S.H."/>
        </authorList>
    </citation>
    <scope>NUCLEOTIDE SEQUENCE [LARGE SCALE GENOMIC DNA]</scope>
    <source>
        <strain evidence="2">cv. VC1973A</strain>
    </source>
</reference>
<evidence type="ECO:0000313" key="3">
    <source>
        <dbReference type="RefSeq" id="XP_014504497.1"/>
    </source>
</evidence>